<reference evidence="3" key="1">
    <citation type="submission" date="2016-04" db="EMBL/GenBank/DDBJ databases">
        <authorList>
            <person name="Chen L."/>
            <person name="Zhuang W."/>
            <person name="Wang G."/>
        </authorList>
    </citation>
    <scope>NUCLEOTIDE SEQUENCE [LARGE SCALE GENOMIC DNA]</scope>
    <source>
        <strain evidence="3">17621</strain>
    </source>
</reference>
<gene>
    <name evidence="2" type="ORF">A4H97_10730</name>
</gene>
<dbReference type="AlphaFoldDB" id="A0A1V9EFA6"/>
<name>A0A1V9EFA6_9BACT</name>
<evidence type="ECO:0000256" key="1">
    <source>
        <dbReference type="SAM" id="Phobius"/>
    </source>
</evidence>
<keyword evidence="1" id="KW-0812">Transmembrane</keyword>
<keyword evidence="3" id="KW-1185">Reference proteome</keyword>
<comment type="caution">
    <text evidence="2">The sequence shown here is derived from an EMBL/GenBank/DDBJ whole genome shotgun (WGS) entry which is preliminary data.</text>
</comment>
<organism evidence="2 3">
    <name type="scientific">Niastella yeongjuensis</name>
    <dbReference type="NCBI Taxonomy" id="354355"/>
    <lineage>
        <taxon>Bacteria</taxon>
        <taxon>Pseudomonadati</taxon>
        <taxon>Bacteroidota</taxon>
        <taxon>Chitinophagia</taxon>
        <taxon>Chitinophagales</taxon>
        <taxon>Chitinophagaceae</taxon>
        <taxon>Niastella</taxon>
    </lineage>
</organism>
<protein>
    <submittedName>
        <fullName evidence="2">Uncharacterized protein</fullName>
    </submittedName>
</protein>
<dbReference type="RefSeq" id="WP_081202881.1">
    <property type="nucleotide sequence ID" value="NZ_FOCZ01000016.1"/>
</dbReference>
<dbReference type="STRING" id="354355.SAMN05660816_05952"/>
<keyword evidence="1" id="KW-0472">Membrane</keyword>
<evidence type="ECO:0000313" key="3">
    <source>
        <dbReference type="Proteomes" id="UP000192610"/>
    </source>
</evidence>
<dbReference type="EMBL" id="LVXG01000034">
    <property type="protein sequence ID" value="OQP44827.1"/>
    <property type="molecule type" value="Genomic_DNA"/>
</dbReference>
<evidence type="ECO:0000313" key="2">
    <source>
        <dbReference type="EMBL" id="OQP44827.1"/>
    </source>
</evidence>
<dbReference type="Proteomes" id="UP000192610">
    <property type="component" value="Unassembled WGS sequence"/>
</dbReference>
<accession>A0A1V9EFA6</accession>
<dbReference type="PROSITE" id="PS51257">
    <property type="entry name" value="PROKAR_LIPOPROTEIN"/>
    <property type="match status" value="1"/>
</dbReference>
<feature type="transmembrane region" description="Helical" evidence="1">
    <location>
        <begin position="82"/>
        <end position="101"/>
    </location>
</feature>
<proteinExistence type="predicted"/>
<sequence>MNNSKRNIPRHLILLVSILLLLISSCPIKKGIISLVHIHTETESSSPKDINHFAAYLADTCEKSESADTNLTQLKSVSATDYLPVLLFITAFLALSFGNFIRKTFPRYWKYNILTDLSLFLQHRRLII</sequence>
<keyword evidence="1" id="KW-1133">Transmembrane helix</keyword>